<dbReference type="PANTHER" id="PTHR21340">
    <property type="entry name" value="DIADENOSINE 5,5-P1,P4-TETRAPHOSPHATE PYROPHOSPHOHYDROLASE MUTT"/>
    <property type="match status" value="1"/>
</dbReference>
<dbReference type="InterPro" id="IPR051325">
    <property type="entry name" value="Nudix_hydrolase_domain"/>
</dbReference>
<dbReference type="RefSeq" id="WP_344523555.1">
    <property type="nucleotide sequence ID" value="NZ_BAAAPE010000001.1"/>
</dbReference>
<dbReference type="CDD" id="cd03673">
    <property type="entry name" value="NUDIX_Ap6A_hydrolase"/>
    <property type="match status" value="1"/>
</dbReference>
<evidence type="ECO:0000256" key="1">
    <source>
        <dbReference type="ARBA" id="ARBA00022801"/>
    </source>
</evidence>
<evidence type="ECO:0000313" key="4">
    <source>
        <dbReference type="Proteomes" id="UP001500016"/>
    </source>
</evidence>
<dbReference type="InterPro" id="IPR015797">
    <property type="entry name" value="NUDIX_hydrolase-like_dom_sf"/>
</dbReference>
<dbReference type="PANTHER" id="PTHR21340:SF0">
    <property type="entry name" value="BIS(5'-NUCLEOSYL)-TETRAPHOSPHATASE [ASYMMETRICAL]"/>
    <property type="match status" value="1"/>
</dbReference>
<accession>A0ABP5H2K2</accession>
<dbReference type="InterPro" id="IPR000086">
    <property type="entry name" value="NUDIX_hydrolase_dom"/>
</dbReference>
<name>A0ABP5H2K2_9ACTN</name>
<dbReference type="SUPFAM" id="SSF55811">
    <property type="entry name" value="Nudix"/>
    <property type="match status" value="1"/>
</dbReference>
<dbReference type="Gene3D" id="3.90.79.10">
    <property type="entry name" value="Nucleoside Triphosphate Pyrophosphohydrolase"/>
    <property type="match status" value="1"/>
</dbReference>
<dbReference type="Proteomes" id="UP001500016">
    <property type="component" value="Unassembled WGS sequence"/>
</dbReference>
<evidence type="ECO:0000259" key="2">
    <source>
        <dbReference type="PROSITE" id="PS51462"/>
    </source>
</evidence>
<organism evidence="3 4">
    <name type="scientific">Streptomyces albiaxialis</name>
    <dbReference type="NCBI Taxonomy" id="329523"/>
    <lineage>
        <taxon>Bacteria</taxon>
        <taxon>Bacillati</taxon>
        <taxon>Actinomycetota</taxon>
        <taxon>Actinomycetes</taxon>
        <taxon>Kitasatosporales</taxon>
        <taxon>Streptomycetaceae</taxon>
        <taxon>Streptomyces</taxon>
    </lineage>
</organism>
<sequence length="146" mass="16115">MSGAHGDVVRAAGCVVWRRAPEGEGIELVLVGRPKYADWTFPKGKLTRAEAADPLTGESRAALREVREETGLECELGASLSTMRYLANGRPKEVRYWAAEARGGVFVPNREVDRVRWLSPEAARRTLSYDHDRPLVDALLAALRTA</sequence>
<comment type="caution">
    <text evidence="3">The sequence shown here is derived from an EMBL/GenBank/DDBJ whole genome shotgun (WGS) entry which is preliminary data.</text>
</comment>
<dbReference type="GO" id="GO:0016787">
    <property type="term" value="F:hydrolase activity"/>
    <property type="evidence" value="ECO:0007669"/>
    <property type="project" value="UniProtKB-KW"/>
</dbReference>
<gene>
    <name evidence="3" type="ORF">GCM10009801_05760</name>
</gene>
<keyword evidence="1 3" id="KW-0378">Hydrolase</keyword>
<feature type="domain" description="Nudix hydrolase" evidence="2">
    <location>
        <begin position="7"/>
        <end position="141"/>
    </location>
</feature>
<dbReference type="PROSITE" id="PS51462">
    <property type="entry name" value="NUDIX"/>
    <property type="match status" value="1"/>
</dbReference>
<proteinExistence type="predicted"/>
<evidence type="ECO:0000313" key="3">
    <source>
        <dbReference type="EMBL" id="GAA2062538.1"/>
    </source>
</evidence>
<dbReference type="Pfam" id="PF00293">
    <property type="entry name" value="NUDIX"/>
    <property type="match status" value="1"/>
</dbReference>
<dbReference type="EMBL" id="BAAAPE010000001">
    <property type="protein sequence ID" value="GAA2062538.1"/>
    <property type="molecule type" value="Genomic_DNA"/>
</dbReference>
<keyword evidence="4" id="KW-1185">Reference proteome</keyword>
<reference evidence="4" key="1">
    <citation type="journal article" date="2019" name="Int. J. Syst. Evol. Microbiol.">
        <title>The Global Catalogue of Microorganisms (GCM) 10K type strain sequencing project: providing services to taxonomists for standard genome sequencing and annotation.</title>
        <authorList>
            <consortium name="The Broad Institute Genomics Platform"/>
            <consortium name="The Broad Institute Genome Sequencing Center for Infectious Disease"/>
            <person name="Wu L."/>
            <person name="Ma J."/>
        </authorList>
    </citation>
    <scope>NUCLEOTIDE SEQUENCE [LARGE SCALE GENOMIC DNA]</scope>
    <source>
        <strain evidence="4">JCM 15478</strain>
    </source>
</reference>
<protein>
    <submittedName>
        <fullName evidence="3">NUDIX hydrolase</fullName>
    </submittedName>
</protein>